<organism evidence="1 2">
    <name type="scientific">Amycolatopsis vancoresmycina DSM 44592</name>
    <dbReference type="NCBI Taxonomy" id="1292037"/>
    <lineage>
        <taxon>Bacteria</taxon>
        <taxon>Bacillati</taxon>
        <taxon>Actinomycetota</taxon>
        <taxon>Actinomycetes</taxon>
        <taxon>Pseudonocardiales</taxon>
        <taxon>Pseudonocardiaceae</taxon>
        <taxon>Amycolatopsis</taxon>
    </lineage>
</organism>
<dbReference type="EMBL" id="AOUO01000064">
    <property type="protein sequence ID" value="EOD69430.1"/>
    <property type="molecule type" value="Genomic_DNA"/>
</dbReference>
<dbReference type="AlphaFoldDB" id="R1I0U7"/>
<sequence length="79" mass="8533">MRLVTRVREAAALELTGDRVRDLALLDQDSGTSKGVARVAFTAIRDGGHWRLSDIAVDPAQPAPAARAGRAMRRRRAPA</sequence>
<reference evidence="1 2" key="1">
    <citation type="submission" date="2013-02" db="EMBL/GenBank/DDBJ databases">
        <title>Draft genome sequence of Amycolatopsis vancoresmycina strain DSM 44592T.</title>
        <authorList>
            <person name="Kumar S."/>
            <person name="Kaur N."/>
            <person name="Kaur C."/>
            <person name="Raghava G.P.S."/>
            <person name="Mayilraj S."/>
        </authorList>
    </citation>
    <scope>NUCLEOTIDE SEQUENCE [LARGE SCALE GENOMIC DNA]</scope>
    <source>
        <strain evidence="1 2">DSM 44592</strain>
    </source>
</reference>
<evidence type="ECO:0000313" key="2">
    <source>
        <dbReference type="Proteomes" id="UP000014139"/>
    </source>
</evidence>
<name>R1I0U7_9PSEU</name>
<accession>R1I0U7</accession>
<gene>
    <name evidence="1" type="ORF">H480_06211</name>
</gene>
<comment type="caution">
    <text evidence="1">The sequence shown here is derived from an EMBL/GenBank/DDBJ whole genome shotgun (WGS) entry which is preliminary data.</text>
</comment>
<dbReference type="PATRIC" id="fig|1292037.4.peg.1213"/>
<dbReference type="Proteomes" id="UP000014139">
    <property type="component" value="Unassembled WGS sequence"/>
</dbReference>
<protein>
    <submittedName>
        <fullName evidence="1">Uncharacterized protein</fullName>
    </submittedName>
</protein>
<evidence type="ECO:0000313" key="1">
    <source>
        <dbReference type="EMBL" id="EOD69430.1"/>
    </source>
</evidence>
<keyword evidence="2" id="KW-1185">Reference proteome</keyword>
<proteinExistence type="predicted"/>